<name>A0ABD2JVN1_9BILA</name>
<dbReference type="EMBL" id="JBICBT010000893">
    <property type="protein sequence ID" value="KAL3094618.1"/>
    <property type="molecule type" value="Genomic_DNA"/>
</dbReference>
<gene>
    <name evidence="2" type="ORF">niasHT_023932</name>
</gene>
<proteinExistence type="predicted"/>
<evidence type="ECO:0000313" key="2">
    <source>
        <dbReference type="EMBL" id="KAL3094618.1"/>
    </source>
</evidence>
<sequence length="129" mass="13976">MKSKELNEILELNDFSLIGLRLNAVADSAKMGGPCGRSNAANGRAPHKSHSFPVPNTTPWAVEAARLMGGHRTHPHTSPVPNTTPWAVEAARLMGGHRTHPTRPPWAGWAGDGWRCDTSRKLSNLPMKA</sequence>
<organism evidence="2 3">
    <name type="scientific">Heterodera trifolii</name>
    <dbReference type="NCBI Taxonomy" id="157864"/>
    <lineage>
        <taxon>Eukaryota</taxon>
        <taxon>Metazoa</taxon>
        <taxon>Ecdysozoa</taxon>
        <taxon>Nematoda</taxon>
        <taxon>Chromadorea</taxon>
        <taxon>Rhabditida</taxon>
        <taxon>Tylenchina</taxon>
        <taxon>Tylenchomorpha</taxon>
        <taxon>Tylenchoidea</taxon>
        <taxon>Heteroderidae</taxon>
        <taxon>Heteroderinae</taxon>
        <taxon>Heterodera</taxon>
    </lineage>
</organism>
<dbReference type="AlphaFoldDB" id="A0ABD2JVN1"/>
<evidence type="ECO:0000313" key="3">
    <source>
        <dbReference type="Proteomes" id="UP001620626"/>
    </source>
</evidence>
<accession>A0ABD2JVN1</accession>
<feature type="region of interest" description="Disordered" evidence="1">
    <location>
        <begin position="36"/>
        <end position="56"/>
    </location>
</feature>
<dbReference type="Proteomes" id="UP001620626">
    <property type="component" value="Unassembled WGS sequence"/>
</dbReference>
<evidence type="ECO:0000256" key="1">
    <source>
        <dbReference type="SAM" id="MobiDB-lite"/>
    </source>
</evidence>
<comment type="caution">
    <text evidence="2">The sequence shown here is derived from an EMBL/GenBank/DDBJ whole genome shotgun (WGS) entry which is preliminary data.</text>
</comment>
<protein>
    <submittedName>
        <fullName evidence="2">Uncharacterized protein</fullName>
    </submittedName>
</protein>
<reference evidence="2 3" key="1">
    <citation type="submission" date="2024-10" db="EMBL/GenBank/DDBJ databases">
        <authorList>
            <person name="Kim D."/>
        </authorList>
    </citation>
    <scope>NUCLEOTIDE SEQUENCE [LARGE SCALE GENOMIC DNA]</scope>
    <source>
        <strain evidence="2">BH-2024</strain>
    </source>
</reference>
<keyword evidence="3" id="KW-1185">Reference proteome</keyword>